<dbReference type="Proteomes" id="UP000015106">
    <property type="component" value="Chromosome 5"/>
</dbReference>
<reference evidence="1" key="2">
    <citation type="submission" date="2018-03" db="EMBL/GenBank/DDBJ databases">
        <title>The Triticum urartu genome reveals the dynamic nature of wheat genome evolution.</title>
        <authorList>
            <person name="Ling H."/>
            <person name="Ma B."/>
            <person name="Shi X."/>
            <person name="Liu H."/>
            <person name="Dong L."/>
            <person name="Sun H."/>
            <person name="Cao Y."/>
            <person name="Gao Q."/>
            <person name="Zheng S."/>
            <person name="Li Y."/>
            <person name="Yu Y."/>
            <person name="Du H."/>
            <person name="Qi M."/>
            <person name="Li Y."/>
            <person name="Yu H."/>
            <person name="Cui Y."/>
            <person name="Wang N."/>
            <person name="Chen C."/>
            <person name="Wu H."/>
            <person name="Zhao Y."/>
            <person name="Zhang J."/>
            <person name="Li Y."/>
            <person name="Zhou W."/>
            <person name="Zhang B."/>
            <person name="Hu W."/>
            <person name="Eijk M."/>
            <person name="Tang J."/>
            <person name="Witsenboer H."/>
            <person name="Zhao S."/>
            <person name="Li Z."/>
            <person name="Zhang A."/>
            <person name="Wang D."/>
            <person name="Liang C."/>
        </authorList>
    </citation>
    <scope>NUCLEOTIDE SEQUENCE [LARGE SCALE GENOMIC DNA]</scope>
    <source>
        <strain evidence="1">cv. G1812</strain>
    </source>
</reference>
<accession>A0A8R7UEJ0</accession>
<dbReference type="SUPFAM" id="SSF54001">
    <property type="entry name" value="Cysteine proteinases"/>
    <property type="match status" value="1"/>
</dbReference>
<dbReference type="EnsemblPlants" id="TuG1812G0500000658.01.T01">
    <property type="protein sequence ID" value="TuG1812G0500000658.01.T01"/>
    <property type="gene ID" value="TuG1812G0500000658.01"/>
</dbReference>
<keyword evidence="2" id="KW-1185">Reference proteome</keyword>
<proteinExistence type="predicted"/>
<protein>
    <submittedName>
        <fullName evidence="1">Uncharacterized protein</fullName>
    </submittedName>
</protein>
<organism evidence="1 2">
    <name type="scientific">Triticum urartu</name>
    <name type="common">Red wild einkorn</name>
    <name type="synonym">Crithodium urartu</name>
    <dbReference type="NCBI Taxonomy" id="4572"/>
    <lineage>
        <taxon>Eukaryota</taxon>
        <taxon>Viridiplantae</taxon>
        <taxon>Streptophyta</taxon>
        <taxon>Embryophyta</taxon>
        <taxon>Tracheophyta</taxon>
        <taxon>Spermatophyta</taxon>
        <taxon>Magnoliopsida</taxon>
        <taxon>Liliopsida</taxon>
        <taxon>Poales</taxon>
        <taxon>Poaceae</taxon>
        <taxon>BOP clade</taxon>
        <taxon>Pooideae</taxon>
        <taxon>Triticodae</taxon>
        <taxon>Triticeae</taxon>
        <taxon>Triticinae</taxon>
        <taxon>Triticum</taxon>
    </lineage>
</organism>
<name>A0A8R7UEJ0_TRIUA</name>
<dbReference type="InterPro" id="IPR038765">
    <property type="entry name" value="Papain-like_cys_pep_sf"/>
</dbReference>
<dbReference type="AlphaFoldDB" id="A0A8R7UEJ0"/>
<evidence type="ECO:0000313" key="1">
    <source>
        <dbReference type="EnsemblPlants" id="TuG1812G0500000658.01.T01"/>
    </source>
</evidence>
<sequence length="296" mass="34291">MDDKFMEYFTGDMLSDIPTQEHMTDFRTKLAIILVDSELNDDNIRNRDMKEDDNNTDATECMILDRPPENFKTSNTSTEVELISRLFILLPSVNPTNDDLIDELCLFIGMVDDIALLESEGVKSSDPYPISLNLRQIKNILSNDEYMDIHCFNMAVRILACHEVQLLRDIPSHYMDLNFCSMFHYARDSSHHEHMEIATLKRLFYSWPDGNDYHISQCDMILFPWYMFGLFLLFVLDQNRKVVSIFDPIPIPTFGKNVLKTVADNLNLALEVANPTFKDDISKWECIVPDTPTNSH</sequence>
<reference evidence="2" key="1">
    <citation type="journal article" date="2013" name="Nature">
        <title>Draft genome of the wheat A-genome progenitor Triticum urartu.</title>
        <authorList>
            <person name="Ling H.Q."/>
            <person name="Zhao S."/>
            <person name="Liu D."/>
            <person name="Wang J."/>
            <person name="Sun H."/>
            <person name="Zhang C."/>
            <person name="Fan H."/>
            <person name="Li D."/>
            <person name="Dong L."/>
            <person name="Tao Y."/>
            <person name="Gao C."/>
            <person name="Wu H."/>
            <person name="Li Y."/>
            <person name="Cui Y."/>
            <person name="Guo X."/>
            <person name="Zheng S."/>
            <person name="Wang B."/>
            <person name="Yu K."/>
            <person name="Liang Q."/>
            <person name="Yang W."/>
            <person name="Lou X."/>
            <person name="Chen J."/>
            <person name="Feng M."/>
            <person name="Jian J."/>
            <person name="Zhang X."/>
            <person name="Luo G."/>
            <person name="Jiang Y."/>
            <person name="Liu J."/>
            <person name="Wang Z."/>
            <person name="Sha Y."/>
            <person name="Zhang B."/>
            <person name="Wu H."/>
            <person name="Tang D."/>
            <person name="Shen Q."/>
            <person name="Xue P."/>
            <person name="Zou S."/>
            <person name="Wang X."/>
            <person name="Liu X."/>
            <person name="Wang F."/>
            <person name="Yang Y."/>
            <person name="An X."/>
            <person name="Dong Z."/>
            <person name="Zhang K."/>
            <person name="Zhang X."/>
            <person name="Luo M.C."/>
            <person name="Dvorak J."/>
            <person name="Tong Y."/>
            <person name="Wang J."/>
            <person name="Yang H."/>
            <person name="Li Z."/>
            <person name="Wang D."/>
            <person name="Zhang A."/>
            <person name="Wang J."/>
        </authorList>
    </citation>
    <scope>NUCLEOTIDE SEQUENCE</scope>
    <source>
        <strain evidence="2">cv. G1812</strain>
    </source>
</reference>
<reference evidence="1" key="3">
    <citation type="submission" date="2022-06" db="UniProtKB">
        <authorList>
            <consortium name="EnsemblPlants"/>
        </authorList>
    </citation>
    <scope>IDENTIFICATION</scope>
</reference>
<evidence type="ECO:0000313" key="2">
    <source>
        <dbReference type="Proteomes" id="UP000015106"/>
    </source>
</evidence>
<dbReference type="Gramene" id="TuG1812G0500000658.01.T01">
    <property type="protein sequence ID" value="TuG1812G0500000658.01.T01"/>
    <property type="gene ID" value="TuG1812G0500000658.01"/>
</dbReference>